<evidence type="ECO:0000313" key="3">
    <source>
        <dbReference type="Proteomes" id="UP000241426"/>
    </source>
</evidence>
<dbReference type="Proteomes" id="UP000241426">
    <property type="component" value="Unassembled WGS sequence"/>
</dbReference>
<dbReference type="AlphaFoldDB" id="A0A2T3KB07"/>
<dbReference type="EMBL" id="PYNF01000044">
    <property type="protein sequence ID" value="PSU89783.1"/>
    <property type="molecule type" value="Genomic_DNA"/>
</dbReference>
<dbReference type="RefSeq" id="WP_107290162.1">
    <property type="nucleotide sequence ID" value="NZ_PYNF01000044.1"/>
</dbReference>
<organism evidence="2 3">
    <name type="scientific">Photobacterium kishitanii</name>
    <dbReference type="NCBI Taxonomy" id="318456"/>
    <lineage>
        <taxon>Bacteria</taxon>
        <taxon>Pseudomonadati</taxon>
        <taxon>Pseudomonadota</taxon>
        <taxon>Gammaproteobacteria</taxon>
        <taxon>Vibrionales</taxon>
        <taxon>Vibrionaceae</taxon>
        <taxon>Photobacterium</taxon>
    </lineage>
</organism>
<keyword evidence="1" id="KW-0812">Transmembrane</keyword>
<feature type="transmembrane region" description="Helical" evidence="1">
    <location>
        <begin position="20"/>
        <end position="40"/>
    </location>
</feature>
<gene>
    <name evidence="2" type="ORF">C9J27_24180</name>
</gene>
<evidence type="ECO:0000256" key="1">
    <source>
        <dbReference type="SAM" id="Phobius"/>
    </source>
</evidence>
<evidence type="ECO:0000313" key="2">
    <source>
        <dbReference type="EMBL" id="PSU89783.1"/>
    </source>
</evidence>
<keyword evidence="1" id="KW-0472">Membrane</keyword>
<comment type="caution">
    <text evidence="2">The sequence shown here is derived from an EMBL/GenBank/DDBJ whole genome shotgun (WGS) entry which is preliminary data.</text>
</comment>
<sequence length="131" mass="14955">MKYVSAIKKFLNKTIFPRRFNFAVWSVVAAVVSVNMYIFAKSDVLFFKHIDQESGVSCTLTGKVDNYKFICKADDVIGVPLDQVNPELKVWNYSIKNVGDVIVEREGFSSGLEFKIKGNLLKKTEVFKIKY</sequence>
<proteinExistence type="predicted"/>
<reference evidence="2 3" key="1">
    <citation type="submission" date="2018-01" db="EMBL/GenBank/DDBJ databases">
        <title>Whole genome sequencing of Histamine producing bacteria.</title>
        <authorList>
            <person name="Butler K."/>
        </authorList>
    </citation>
    <scope>NUCLEOTIDE SEQUENCE [LARGE SCALE GENOMIC DNA]</scope>
    <source>
        <strain evidence="2 3">FS-7.2</strain>
    </source>
</reference>
<protein>
    <submittedName>
        <fullName evidence="2">Uncharacterized protein</fullName>
    </submittedName>
</protein>
<name>A0A2T3KB07_9GAMM</name>
<keyword evidence="1" id="KW-1133">Transmembrane helix</keyword>
<accession>A0A2T3KB07</accession>